<dbReference type="AlphaFoldDB" id="A0A4Y9ZGW1"/>
<comment type="caution">
    <text evidence="5">The sequence shown here is derived from an EMBL/GenBank/DDBJ whole genome shotgun (WGS) entry which is preliminary data.</text>
</comment>
<keyword evidence="1" id="KW-0285">Flavoprotein</keyword>
<sequence>MASKESRVDVLILGAGPAGVMCANGLARAGIDVRIIDKRPAKIAAGQADGIQPRTIEVLQSYGLAEPLLSQAAHMYMAAFYNPSPKGGIERTGRAADITAPTARYPFECTLHQGEIEDIFLKSLRKEGIEVERPIIPSSLEVSTDEALLKDPQSYPVKIVLEHLDAQGKGSLRSEVVHAKYVLGADGKSPPAHHQDSR</sequence>
<keyword evidence="2" id="KW-0274">FAD</keyword>
<dbReference type="Gene3D" id="3.50.50.60">
    <property type="entry name" value="FAD/NAD(P)-binding domain"/>
    <property type="match status" value="1"/>
</dbReference>
<dbReference type="SUPFAM" id="SSF51905">
    <property type="entry name" value="FAD/NAD(P)-binding domain"/>
    <property type="match status" value="1"/>
</dbReference>
<reference evidence="5 6" key="1">
    <citation type="submission" date="2019-02" db="EMBL/GenBank/DDBJ databases">
        <title>Genome sequencing of the rare red list fungi Hericium alpestre (H. flagellum).</title>
        <authorList>
            <person name="Buettner E."/>
            <person name="Kellner H."/>
        </authorList>
    </citation>
    <scope>NUCLEOTIDE SEQUENCE [LARGE SCALE GENOMIC DNA]</scope>
    <source>
        <strain evidence="5 6">DSM 108284</strain>
    </source>
</reference>
<dbReference type="EMBL" id="SFCI01002662">
    <property type="protein sequence ID" value="TFY73654.1"/>
    <property type="molecule type" value="Genomic_DNA"/>
</dbReference>
<proteinExistence type="predicted"/>
<accession>A0A4Y9ZGW1</accession>
<evidence type="ECO:0000256" key="2">
    <source>
        <dbReference type="ARBA" id="ARBA00022827"/>
    </source>
</evidence>
<gene>
    <name evidence="5" type="ORF">EWM64_g10359</name>
</gene>
<dbReference type="PANTHER" id="PTHR43004:SF20">
    <property type="entry name" value="2-MONOOXYGENASE, PUTATIVE (AFU_ORTHOLOGUE AFUA_1G13660)-RELATED"/>
    <property type="match status" value="1"/>
</dbReference>
<dbReference type="PANTHER" id="PTHR43004">
    <property type="entry name" value="TRK SYSTEM POTASSIUM UPTAKE PROTEIN"/>
    <property type="match status" value="1"/>
</dbReference>
<dbReference type="GO" id="GO:0071949">
    <property type="term" value="F:FAD binding"/>
    <property type="evidence" value="ECO:0007669"/>
    <property type="project" value="InterPro"/>
</dbReference>
<evidence type="ECO:0000313" key="6">
    <source>
        <dbReference type="Proteomes" id="UP000298061"/>
    </source>
</evidence>
<evidence type="ECO:0000256" key="1">
    <source>
        <dbReference type="ARBA" id="ARBA00022630"/>
    </source>
</evidence>
<evidence type="ECO:0000259" key="4">
    <source>
        <dbReference type="Pfam" id="PF01494"/>
    </source>
</evidence>
<dbReference type="OrthoDB" id="1716816at2759"/>
<protein>
    <recommendedName>
        <fullName evidence="4">FAD-binding domain-containing protein</fullName>
    </recommendedName>
</protein>
<dbReference type="STRING" id="135208.A0A4Y9ZGW1"/>
<dbReference type="Pfam" id="PF01494">
    <property type="entry name" value="FAD_binding_3"/>
    <property type="match status" value="1"/>
</dbReference>
<evidence type="ECO:0000313" key="5">
    <source>
        <dbReference type="EMBL" id="TFY73654.1"/>
    </source>
</evidence>
<dbReference type="Gene3D" id="3.30.9.10">
    <property type="entry name" value="D-Amino Acid Oxidase, subunit A, domain 2"/>
    <property type="match status" value="1"/>
</dbReference>
<feature type="domain" description="FAD-binding" evidence="4">
    <location>
        <begin position="7"/>
        <end position="189"/>
    </location>
</feature>
<keyword evidence="6" id="KW-1185">Reference proteome</keyword>
<dbReference type="InterPro" id="IPR002938">
    <property type="entry name" value="FAD-bd"/>
</dbReference>
<dbReference type="PRINTS" id="PR00420">
    <property type="entry name" value="RNGMNOXGNASE"/>
</dbReference>
<dbReference type="InterPro" id="IPR050641">
    <property type="entry name" value="RIFMO-like"/>
</dbReference>
<keyword evidence="3" id="KW-0560">Oxidoreductase</keyword>
<dbReference type="InterPro" id="IPR036188">
    <property type="entry name" value="FAD/NAD-bd_sf"/>
</dbReference>
<organism evidence="5 6">
    <name type="scientific">Hericium alpestre</name>
    <dbReference type="NCBI Taxonomy" id="135208"/>
    <lineage>
        <taxon>Eukaryota</taxon>
        <taxon>Fungi</taxon>
        <taxon>Dikarya</taxon>
        <taxon>Basidiomycota</taxon>
        <taxon>Agaricomycotina</taxon>
        <taxon>Agaricomycetes</taxon>
        <taxon>Russulales</taxon>
        <taxon>Hericiaceae</taxon>
        <taxon>Hericium</taxon>
    </lineage>
</organism>
<name>A0A4Y9ZGW1_9AGAM</name>
<dbReference type="GO" id="GO:0016709">
    <property type="term" value="F:oxidoreductase activity, acting on paired donors, with incorporation or reduction of molecular oxygen, NAD(P)H as one donor, and incorporation of one atom of oxygen"/>
    <property type="evidence" value="ECO:0007669"/>
    <property type="project" value="UniProtKB-ARBA"/>
</dbReference>
<dbReference type="Proteomes" id="UP000298061">
    <property type="component" value="Unassembled WGS sequence"/>
</dbReference>
<evidence type="ECO:0000256" key="3">
    <source>
        <dbReference type="ARBA" id="ARBA00023002"/>
    </source>
</evidence>